<evidence type="ECO:0000313" key="2">
    <source>
        <dbReference type="EMBL" id="NMM98867.1"/>
    </source>
</evidence>
<proteinExistence type="predicted"/>
<protein>
    <submittedName>
        <fullName evidence="2">Uncharacterized protein</fullName>
    </submittedName>
</protein>
<organism evidence="2 3">
    <name type="scientific">Bifidobacterium olomucense</name>
    <dbReference type="NCBI Taxonomy" id="2675324"/>
    <lineage>
        <taxon>Bacteria</taxon>
        <taxon>Bacillati</taxon>
        <taxon>Actinomycetota</taxon>
        <taxon>Actinomycetes</taxon>
        <taxon>Bifidobacteriales</taxon>
        <taxon>Bifidobacteriaceae</taxon>
        <taxon>Bifidobacterium</taxon>
    </lineage>
</organism>
<evidence type="ECO:0000313" key="3">
    <source>
        <dbReference type="Proteomes" id="UP000543419"/>
    </source>
</evidence>
<sequence length="42" mass="4782">MQGQDVAATQKGGKTNLMLHESSYRPMKTINPWNRCNSKGFR</sequence>
<dbReference type="Proteomes" id="UP000543419">
    <property type="component" value="Unassembled WGS sequence"/>
</dbReference>
<comment type="caution">
    <text evidence="2">The sequence shown here is derived from an EMBL/GenBank/DDBJ whole genome shotgun (WGS) entry which is preliminary data.</text>
</comment>
<reference evidence="2 3" key="1">
    <citation type="submission" date="2020-02" db="EMBL/GenBank/DDBJ databases">
        <title>Characterization of phylogenetic diversity of novel bifidobacterial species isolated in Czech ZOOs.</title>
        <authorList>
            <person name="Lugli G.A."/>
            <person name="Vera N.B."/>
            <person name="Ventura M."/>
        </authorList>
    </citation>
    <scope>NUCLEOTIDE SEQUENCE [LARGE SCALE GENOMIC DNA]</scope>
    <source>
        <strain evidence="2 3">DSM 109959</strain>
    </source>
</reference>
<dbReference type="EMBL" id="JAAIIG010000009">
    <property type="protein sequence ID" value="NMM98867.1"/>
    <property type="molecule type" value="Genomic_DNA"/>
</dbReference>
<dbReference type="AlphaFoldDB" id="A0A7Y0HY16"/>
<gene>
    <name evidence="2" type="ORF">G1C97_1825</name>
</gene>
<feature type="region of interest" description="Disordered" evidence="1">
    <location>
        <begin position="1"/>
        <end position="23"/>
    </location>
</feature>
<accession>A0A7Y0HY16</accession>
<evidence type="ECO:0000256" key="1">
    <source>
        <dbReference type="SAM" id="MobiDB-lite"/>
    </source>
</evidence>
<keyword evidence="3" id="KW-1185">Reference proteome</keyword>
<name>A0A7Y0HY16_9BIFI</name>